<evidence type="ECO:0000313" key="1">
    <source>
        <dbReference type="EMBL" id="KAK1595588.1"/>
    </source>
</evidence>
<reference evidence="1" key="1">
    <citation type="submission" date="2021-06" db="EMBL/GenBank/DDBJ databases">
        <title>Comparative genomics, transcriptomics and evolutionary studies reveal genomic signatures of adaptation to plant cell wall in hemibiotrophic fungi.</title>
        <authorList>
            <consortium name="DOE Joint Genome Institute"/>
            <person name="Baroncelli R."/>
            <person name="Diaz J.F."/>
            <person name="Benocci T."/>
            <person name="Peng M."/>
            <person name="Battaglia E."/>
            <person name="Haridas S."/>
            <person name="Andreopoulos W."/>
            <person name="Labutti K."/>
            <person name="Pangilinan J."/>
            <person name="Floch G.L."/>
            <person name="Makela M.R."/>
            <person name="Henrissat B."/>
            <person name="Grigoriev I.V."/>
            <person name="Crouch J.A."/>
            <person name="De Vries R.P."/>
            <person name="Sukno S.A."/>
            <person name="Thon M.R."/>
        </authorList>
    </citation>
    <scope>NUCLEOTIDE SEQUENCE</scope>
    <source>
        <strain evidence="1">CBS 125086</strain>
    </source>
</reference>
<accession>A0AAD8Q5E8</accession>
<dbReference type="RefSeq" id="XP_060416600.1">
    <property type="nucleotide sequence ID" value="XM_060557266.1"/>
</dbReference>
<name>A0AAD8Q5E8_9PEZI</name>
<organism evidence="1 2">
    <name type="scientific">Colletotrichum navitas</name>
    <dbReference type="NCBI Taxonomy" id="681940"/>
    <lineage>
        <taxon>Eukaryota</taxon>
        <taxon>Fungi</taxon>
        <taxon>Dikarya</taxon>
        <taxon>Ascomycota</taxon>
        <taxon>Pezizomycotina</taxon>
        <taxon>Sordariomycetes</taxon>
        <taxon>Hypocreomycetidae</taxon>
        <taxon>Glomerellales</taxon>
        <taxon>Glomerellaceae</taxon>
        <taxon>Colletotrichum</taxon>
        <taxon>Colletotrichum graminicola species complex</taxon>
    </lineage>
</organism>
<proteinExistence type="predicted"/>
<dbReference type="Proteomes" id="UP001230504">
    <property type="component" value="Unassembled WGS sequence"/>
</dbReference>
<dbReference type="AlphaFoldDB" id="A0AAD8Q5E8"/>
<gene>
    <name evidence="1" type="ORF">LY79DRAFT_546832</name>
</gene>
<protein>
    <submittedName>
        <fullName evidence="1">Uncharacterized protein</fullName>
    </submittedName>
</protein>
<sequence>MSSPYLTHVSFFFAVLPSPGVKYCLPPRNHWPSFSHSICIGDTRKSTTDHEMMSGCLLYDRSQMLRRIRNTQGP</sequence>
<dbReference type="EMBL" id="JAHLJV010000015">
    <property type="protein sequence ID" value="KAK1595588.1"/>
    <property type="molecule type" value="Genomic_DNA"/>
</dbReference>
<comment type="caution">
    <text evidence="1">The sequence shown here is derived from an EMBL/GenBank/DDBJ whole genome shotgun (WGS) entry which is preliminary data.</text>
</comment>
<keyword evidence="2" id="KW-1185">Reference proteome</keyword>
<dbReference type="GeneID" id="85441506"/>
<evidence type="ECO:0000313" key="2">
    <source>
        <dbReference type="Proteomes" id="UP001230504"/>
    </source>
</evidence>